<dbReference type="GO" id="GO:0008360">
    <property type="term" value="P:regulation of cell shape"/>
    <property type="evidence" value="ECO:0007669"/>
    <property type="project" value="UniProtKB-KW"/>
</dbReference>
<keyword evidence="11 13" id="KW-0472">Membrane</keyword>
<reference evidence="17" key="1">
    <citation type="submission" date="2017-09" db="EMBL/GenBank/DDBJ databases">
        <title>Depth-based differentiation of microbial function through sediment-hosted aquifers and enrichment of novel symbionts in the deep terrestrial subsurface.</title>
        <authorList>
            <person name="Probst A.J."/>
            <person name="Ladd B."/>
            <person name="Jarett J.K."/>
            <person name="Geller-Mcgrath D.E."/>
            <person name="Sieber C.M.K."/>
            <person name="Emerson J.B."/>
            <person name="Anantharaman K."/>
            <person name="Thomas B.C."/>
            <person name="Malmstrom R."/>
            <person name="Stieglmeier M."/>
            <person name="Klingl A."/>
            <person name="Woyke T."/>
            <person name="Ryan C.M."/>
            <person name="Banfield J.F."/>
        </authorList>
    </citation>
    <scope>NUCLEOTIDE SEQUENCE [LARGE SCALE GENOMIC DNA]</scope>
</reference>
<evidence type="ECO:0000256" key="8">
    <source>
        <dbReference type="ARBA" id="ARBA00022960"/>
    </source>
</evidence>
<dbReference type="GO" id="GO:0009002">
    <property type="term" value="F:serine-type D-Ala-D-Ala carboxypeptidase activity"/>
    <property type="evidence" value="ECO:0007669"/>
    <property type="project" value="InterPro"/>
</dbReference>
<keyword evidence="6 13" id="KW-0812">Transmembrane</keyword>
<evidence type="ECO:0000256" key="11">
    <source>
        <dbReference type="ARBA" id="ARBA00023136"/>
    </source>
</evidence>
<dbReference type="SUPFAM" id="SSF56601">
    <property type="entry name" value="beta-lactamase/transpeptidase-like"/>
    <property type="match status" value="1"/>
</dbReference>
<keyword evidence="12" id="KW-0961">Cell wall biogenesis/degradation</keyword>
<keyword evidence="5" id="KW-0645">Protease</keyword>
<dbReference type="InterPro" id="IPR012338">
    <property type="entry name" value="Beta-lactam/transpept-like"/>
</dbReference>
<evidence type="ECO:0000259" key="14">
    <source>
        <dbReference type="Pfam" id="PF00905"/>
    </source>
</evidence>
<dbReference type="PANTHER" id="PTHR30627">
    <property type="entry name" value="PEPTIDOGLYCAN D,D-TRANSPEPTIDASE"/>
    <property type="match status" value="1"/>
</dbReference>
<accession>A0A2M7R5G4</accession>
<evidence type="ECO:0000256" key="10">
    <source>
        <dbReference type="ARBA" id="ARBA00022989"/>
    </source>
</evidence>
<dbReference type="InterPro" id="IPR017790">
    <property type="entry name" value="Penicillin-binding_protein_2"/>
</dbReference>
<dbReference type="Pfam" id="PF03717">
    <property type="entry name" value="PBP_dimer"/>
    <property type="match status" value="1"/>
</dbReference>
<keyword evidence="7" id="KW-0378">Hydrolase</keyword>
<evidence type="ECO:0000256" key="9">
    <source>
        <dbReference type="ARBA" id="ARBA00022984"/>
    </source>
</evidence>
<dbReference type="InterPro" id="IPR001460">
    <property type="entry name" value="PCN-bd_Tpept"/>
</dbReference>
<evidence type="ECO:0000259" key="15">
    <source>
        <dbReference type="Pfam" id="PF03717"/>
    </source>
</evidence>
<keyword evidence="10 13" id="KW-1133">Transmembrane helix</keyword>
<keyword evidence="3" id="KW-1003">Cell membrane</keyword>
<evidence type="ECO:0000256" key="6">
    <source>
        <dbReference type="ARBA" id="ARBA00022692"/>
    </source>
</evidence>
<evidence type="ECO:0000256" key="2">
    <source>
        <dbReference type="ARBA" id="ARBA00004236"/>
    </source>
</evidence>
<evidence type="ECO:0000313" key="16">
    <source>
        <dbReference type="EMBL" id="PIY88574.1"/>
    </source>
</evidence>
<evidence type="ECO:0000256" key="1">
    <source>
        <dbReference type="ARBA" id="ARBA00004167"/>
    </source>
</evidence>
<dbReference type="GO" id="GO:0005886">
    <property type="term" value="C:plasma membrane"/>
    <property type="evidence" value="ECO:0007669"/>
    <property type="project" value="UniProtKB-SubCell"/>
</dbReference>
<dbReference type="EMBL" id="PFLW01000079">
    <property type="protein sequence ID" value="PIY88574.1"/>
    <property type="molecule type" value="Genomic_DNA"/>
</dbReference>
<feature type="transmembrane region" description="Helical" evidence="13">
    <location>
        <begin position="60"/>
        <end position="78"/>
    </location>
</feature>
<evidence type="ECO:0000313" key="17">
    <source>
        <dbReference type="Proteomes" id="UP000230767"/>
    </source>
</evidence>
<proteinExistence type="predicted"/>
<feature type="domain" description="Penicillin-binding protein dimerisation" evidence="15">
    <location>
        <begin position="105"/>
        <end position="271"/>
    </location>
</feature>
<keyword evidence="8" id="KW-0133">Cell shape</keyword>
<dbReference type="NCBIfam" id="TIGR03423">
    <property type="entry name" value="pbp2_mrdA"/>
    <property type="match status" value="1"/>
</dbReference>
<protein>
    <submittedName>
        <fullName evidence="16">Penicillin-binding protein 2</fullName>
    </submittedName>
</protein>
<evidence type="ECO:0000256" key="7">
    <source>
        <dbReference type="ARBA" id="ARBA00022801"/>
    </source>
</evidence>
<dbReference type="InterPro" id="IPR050515">
    <property type="entry name" value="Beta-lactam/transpept"/>
</dbReference>
<comment type="subcellular location">
    <subcellularLocation>
        <location evidence="2">Cell membrane</location>
    </subcellularLocation>
    <subcellularLocation>
        <location evidence="1">Membrane</location>
        <topology evidence="1">Single-pass membrane protein</topology>
    </subcellularLocation>
</comment>
<name>A0A2M7R5G4_9BACT</name>
<dbReference type="GO" id="GO:0071555">
    <property type="term" value="P:cell wall organization"/>
    <property type="evidence" value="ECO:0007669"/>
    <property type="project" value="UniProtKB-KW"/>
</dbReference>
<dbReference type="PANTHER" id="PTHR30627:SF2">
    <property type="entry name" value="PEPTIDOGLYCAN D,D-TRANSPEPTIDASE MRDA"/>
    <property type="match status" value="1"/>
</dbReference>
<evidence type="ECO:0000256" key="13">
    <source>
        <dbReference type="SAM" id="Phobius"/>
    </source>
</evidence>
<gene>
    <name evidence="16" type="primary">mrdA</name>
    <name evidence="16" type="ORF">COY73_03310</name>
</gene>
<dbReference type="GO" id="GO:0071972">
    <property type="term" value="F:peptidoglycan L,D-transpeptidase activity"/>
    <property type="evidence" value="ECO:0007669"/>
    <property type="project" value="TreeGrafter"/>
</dbReference>
<dbReference type="InterPro" id="IPR005311">
    <property type="entry name" value="PBP_dimer"/>
</dbReference>
<dbReference type="Pfam" id="PF00905">
    <property type="entry name" value="Transpeptidase"/>
    <property type="match status" value="1"/>
</dbReference>
<sequence length="649" mass="73125">MDKYLKNKKVNPPKFSFGKLGRVNLRFKKDIEPNEVFLDQLAQEKEGDVKGKLELPISGLKFLILGIVFFILFLILFGKTFQFQVLESPAFLNLAKANRERIYQIRPERGIIYDRHMQQLVWNKPSYDLVCAKNDLPLDEIKKKEVIEEVARIFQEDPQVIFKKIDEDEFSEVLISENIPHQVLVILETKIGELSGFRIEKNTVRDYLDPSLSHLIGYLRKISKEDLRINSDYTILDYIGKTGLEESYEKTLRGEPGEIQVEKDSMGKERAENLISEPEVGKGLILSLDFELQKKIVEELKKSMKKVGANRAAAVAMDPNSGGVLAMVSLPDFDNNLFSQGISQKEWEELKSAQDHPFFNRAISGIGYPTGSVIKPLIGLGALEEGIIDSYTKIYCPAQICVWNPYKKENECYKDWTFPQAHGEADIKRAIAESVNTFFYQIGGGYKDFKGLGPEKIIKYLKLFNWDAETGIDLPGEGKGILPEITEDWHLGDTYHLSIGQGPFTATPVEVCVGFSAIANGGKLLHPYLVEKIVNNSTGLPQVAKEIEPRVIKENFVDSQNIEVVRKGMRQAVTSGSAVLLNDLPVAVAAKTGTAQSSKEGYYHHWITVFAPYENPQIVLTIVIEDIKGIQSATLPVAKEVLKWYFTKP</sequence>
<dbReference type="GO" id="GO:0006508">
    <property type="term" value="P:proteolysis"/>
    <property type="evidence" value="ECO:0007669"/>
    <property type="project" value="UniProtKB-KW"/>
</dbReference>
<dbReference type="Gene3D" id="3.40.710.10">
    <property type="entry name" value="DD-peptidase/beta-lactamase superfamily"/>
    <property type="match status" value="1"/>
</dbReference>
<keyword evidence="9" id="KW-0573">Peptidoglycan synthesis</keyword>
<evidence type="ECO:0000256" key="12">
    <source>
        <dbReference type="ARBA" id="ARBA00023316"/>
    </source>
</evidence>
<comment type="caution">
    <text evidence="16">The sequence shown here is derived from an EMBL/GenBank/DDBJ whole genome shotgun (WGS) entry which is preliminary data.</text>
</comment>
<organism evidence="16 17">
    <name type="scientific">Candidatus Nealsonbacteria bacterium CG_4_10_14_0_8_um_filter_37_14</name>
    <dbReference type="NCBI Taxonomy" id="1974684"/>
    <lineage>
        <taxon>Bacteria</taxon>
        <taxon>Candidatus Nealsoniibacteriota</taxon>
    </lineage>
</organism>
<dbReference type="Proteomes" id="UP000230767">
    <property type="component" value="Unassembled WGS sequence"/>
</dbReference>
<dbReference type="GO" id="GO:0008658">
    <property type="term" value="F:penicillin binding"/>
    <property type="evidence" value="ECO:0007669"/>
    <property type="project" value="InterPro"/>
</dbReference>
<evidence type="ECO:0000256" key="4">
    <source>
        <dbReference type="ARBA" id="ARBA00022519"/>
    </source>
</evidence>
<evidence type="ECO:0000256" key="3">
    <source>
        <dbReference type="ARBA" id="ARBA00022475"/>
    </source>
</evidence>
<keyword evidence="4" id="KW-0997">Cell inner membrane</keyword>
<evidence type="ECO:0000256" key="5">
    <source>
        <dbReference type="ARBA" id="ARBA00022670"/>
    </source>
</evidence>
<dbReference type="SUPFAM" id="SSF56519">
    <property type="entry name" value="Penicillin binding protein dimerisation domain"/>
    <property type="match status" value="1"/>
</dbReference>
<dbReference type="InterPro" id="IPR036138">
    <property type="entry name" value="PBP_dimer_sf"/>
</dbReference>
<dbReference type="GO" id="GO:0009252">
    <property type="term" value="P:peptidoglycan biosynthetic process"/>
    <property type="evidence" value="ECO:0007669"/>
    <property type="project" value="UniProtKB-KW"/>
</dbReference>
<dbReference type="Gene3D" id="3.30.1390.30">
    <property type="entry name" value="Penicillin-binding protein 2a, domain 3"/>
    <property type="match status" value="1"/>
</dbReference>
<dbReference type="Gene3D" id="3.90.1310.10">
    <property type="entry name" value="Penicillin-binding protein 2a (Domain 2)"/>
    <property type="match status" value="1"/>
</dbReference>
<feature type="domain" description="Penicillin-binding protein transpeptidase" evidence="14">
    <location>
        <begin position="313"/>
        <end position="642"/>
    </location>
</feature>
<dbReference type="AlphaFoldDB" id="A0A2M7R5G4"/>